<dbReference type="PANTHER" id="PTHR28653">
    <property type="match status" value="1"/>
</dbReference>
<dbReference type="GO" id="GO:0003697">
    <property type="term" value="F:single-stranded DNA binding"/>
    <property type="evidence" value="ECO:0007669"/>
    <property type="project" value="TreeGrafter"/>
</dbReference>
<sequence length="181" mass="20969">MNIDGVFSTLLIGDVTNYIALKFAIDCAEKGLPVWYISTEPIQELPHTIIKPCREVLKLITFIYLQTYSDLIKHLNGIQNWRNIPRIIILKNFEIYSKIKADYSSAKAAYLCVILLNTMSYVKQKLNSPAYLLVFNASLDTEDLNKLQVLYDMYFRKCYSQSEYENDDNLVKCIEEEISSI</sequence>
<dbReference type="Proteomes" id="UP000504635">
    <property type="component" value="Unplaced"/>
</dbReference>
<organism evidence="1 2">
    <name type="scientific">Sitophilus oryzae</name>
    <name type="common">Rice weevil</name>
    <name type="synonym">Curculio oryzae</name>
    <dbReference type="NCBI Taxonomy" id="7048"/>
    <lineage>
        <taxon>Eukaryota</taxon>
        <taxon>Metazoa</taxon>
        <taxon>Ecdysozoa</taxon>
        <taxon>Arthropoda</taxon>
        <taxon>Hexapoda</taxon>
        <taxon>Insecta</taxon>
        <taxon>Pterygota</taxon>
        <taxon>Neoptera</taxon>
        <taxon>Endopterygota</taxon>
        <taxon>Coleoptera</taxon>
        <taxon>Polyphaga</taxon>
        <taxon>Cucujiformia</taxon>
        <taxon>Curculionidae</taxon>
        <taxon>Dryophthorinae</taxon>
        <taxon>Sitophilus</taxon>
    </lineage>
</organism>
<reference evidence="2" key="1">
    <citation type="submission" date="2025-08" db="UniProtKB">
        <authorList>
            <consortium name="RefSeq"/>
        </authorList>
    </citation>
    <scope>IDENTIFICATION</scope>
    <source>
        <tissue evidence="2">Gonads</tissue>
    </source>
</reference>
<dbReference type="GO" id="GO:0000724">
    <property type="term" value="P:double-strand break repair via homologous recombination"/>
    <property type="evidence" value="ECO:0007669"/>
    <property type="project" value="TreeGrafter"/>
</dbReference>
<dbReference type="AlphaFoldDB" id="A0A6J2YAF8"/>
<proteinExistence type="predicted"/>
<keyword evidence="1" id="KW-1185">Reference proteome</keyword>
<dbReference type="GeneID" id="115885964"/>
<dbReference type="RefSeq" id="XP_030760858.1">
    <property type="nucleotide sequence ID" value="XM_030904998.1"/>
</dbReference>
<name>A0A6J2YAF8_SITOR</name>
<protein>
    <submittedName>
        <fullName evidence="2">Uncharacterized protein LOC115885964</fullName>
    </submittedName>
</protein>
<accession>A0A6J2YAF8</accession>
<dbReference type="PANTHER" id="PTHR28653:SF1">
    <property type="entry name" value="ATPASE SWSAP1"/>
    <property type="match status" value="1"/>
</dbReference>
<evidence type="ECO:0000313" key="2">
    <source>
        <dbReference type="RefSeq" id="XP_030760858.1"/>
    </source>
</evidence>
<dbReference type="GO" id="GO:0097196">
    <property type="term" value="C:Shu complex"/>
    <property type="evidence" value="ECO:0007669"/>
    <property type="project" value="TreeGrafter"/>
</dbReference>
<evidence type="ECO:0000313" key="1">
    <source>
        <dbReference type="Proteomes" id="UP000504635"/>
    </source>
</evidence>
<dbReference type="InParanoid" id="A0A6J2YAF8"/>
<dbReference type="OrthoDB" id="67296at2759"/>
<dbReference type="KEGG" id="soy:115885964"/>
<gene>
    <name evidence="2" type="primary">LOC115885964</name>
</gene>